<dbReference type="EMBL" id="JABGBW010000002">
    <property type="protein sequence ID" value="MBC2575906.1"/>
    <property type="molecule type" value="Genomic_DNA"/>
</dbReference>
<accession>A0ABR6TLP5</accession>
<gene>
    <name evidence="1" type="ORF">HLB29_04320</name>
</gene>
<dbReference type="InterPro" id="IPR018723">
    <property type="entry name" value="DUF2254_membrane"/>
</dbReference>
<protein>
    <submittedName>
        <fullName evidence="1">DUF2254 domain-containing protein</fullName>
    </submittedName>
</protein>
<dbReference type="Proteomes" id="UP000713904">
    <property type="component" value="Unassembled WGS sequence"/>
</dbReference>
<comment type="caution">
    <text evidence="1">The sequence shown here is derived from an EMBL/GenBank/DDBJ whole genome shotgun (WGS) entry which is preliminary data.</text>
</comment>
<proteinExistence type="predicted"/>
<sequence>MFTFYCLQEENKNIIKIYASDSGYLYSVDEEAIGKFIGENGLNLFIRYKAGDYLVKGMHVADLTDLANDKKMDKDLIYKITNAFIYSETLNDKNDYHHEIKNLIEIALRAISPGINDPNTAIICIRKISMILNLLFSIKSNYSVVEINKKSKIIYKMYTVEEELYYTFYQLIFYGKSDPSVAKAILNGVNLIYINTQGNYSSEVKKFYDYVYSVCLDSMNTELDKKHIESLKENFYEFVE</sequence>
<dbReference type="RefSeq" id="WP_185624131.1">
    <property type="nucleotide sequence ID" value="NZ_JABGBW010000002.1"/>
</dbReference>
<evidence type="ECO:0000313" key="1">
    <source>
        <dbReference type="EMBL" id="MBC2575906.1"/>
    </source>
</evidence>
<name>A0ABR6TLP5_9FIRM</name>
<organism evidence="1 2">
    <name type="scientific">Peptostreptococcus canis</name>
    <dbReference type="NCBI Taxonomy" id="1159213"/>
    <lineage>
        <taxon>Bacteria</taxon>
        <taxon>Bacillati</taxon>
        <taxon>Bacillota</taxon>
        <taxon>Clostridia</taxon>
        <taxon>Peptostreptococcales</taxon>
        <taxon>Peptostreptococcaceae</taxon>
        <taxon>Peptostreptococcus</taxon>
    </lineage>
</organism>
<keyword evidence="2" id="KW-1185">Reference proteome</keyword>
<evidence type="ECO:0000313" key="2">
    <source>
        <dbReference type="Proteomes" id="UP000713904"/>
    </source>
</evidence>
<reference evidence="1 2" key="1">
    <citation type="submission" date="2020-05" db="EMBL/GenBank/DDBJ databases">
        <title>Draft genome of xy-202 and genomic insight in genome of the genus Peptostreptococcus.</title>
        <authorList>
            <person name="Zhang Z."/>
        </authorList>
    </citation>
    <scope>NUCLEOTIDE SEQUENCE [LARGE SCALE GENOMIC DNA]</scope>
    <source>
        <strain evidence="1 2">DSM 27025</strain>
    </source>
</reference>
<dbReference type="Pfam" id="PF10011">
    <property type="entry name" value="DUF2254"/>
    <property type="match status" value="1"/>
</dbReference>